<organism evidence="6 7">
    <name type="scientific">Nonomuraea longispora</name>
    <dbReference type="NCBI Taxonomy" id="1848320"/>
    <lineage>
        <taxon>Bacteria</taxon>
        <taxon>Bacillati</taxon>
        <taxon>Actinomycetota</taxon>
        <taxon>Actinomycetes</taxon>
        <taxon>Streptosporangiales</taxon>
        <taxon>Streptosporangiaceae</taxon>
        <taxon>Nonomuraea</taxon>
    </lineage>
</organism>
<dbReference type="SUPFAM" id="SSF55874">
    <property type="entry name" value="ATPase domain of HSP90 chaperone/DNA topoisomerase II/histidine kinase"/>
    <property type="match status" value="1"/>
</dbReference>
<comment type="caution">
    <text evidence="6">The sequence shown here is derived from an EMBL/GenBank/DDBJ whole genome shotgun (WGS) entry which is preliminary data.</text>
</comment>
<keyword evidence="3" id="KW-0902">Two-component regulatory system</keyword>
<feature type="transmembrane region" description="Helical" evidence="5">
    <location>
        <begin position="20"/>
        <end position="38"/>
    </location>
</feature>
<dbReference type="GO" id="GO:0000160">
    <property type="term" value="P:phosphorelay signal transduction system"/>
    <property type="evidence" value="ECO:0007669"/>
    <property type="project" value="UniProtKB-KW"/>
</dbReference>
<dbReference type="PANTHER" id="PTHR24421">
    <property type="entry name" value="NITRATE/NITRITE SENSOR PROTEIN NARX-RELATED"/>
    <property type="match status" value="1"/>
</dbReference>
<dbReference type="GO" id="GO:0016301">
    <property type="term" value="F:kinase activity"/>
    <property type="evidence" value="ECO:0007669"/>
    <property type="project" value="UniProtKB-KW"/>
</dbReference>
<protein>
    <recommendedName>
        <fullName evidence="8">ATP-binding protein</fullName>
    </recommendedName>
</protein>
<keyword evidence="5" id="KW-1133">Transmembrane helix</keyword>
<dbReference type="OrthoDB" id="5125370at2"/>
<dbReference type="InterPro" id="IPR050482">
    <property type="entry name" value="Sensor_HK_TwoCompSys"/>
</dbReference>
<sequence length="376" mass="39595">MTVVGEAARLLEGFGRRYAAAVRLATVAPIVAIALFRASPENVAGTAVAGGAAAVWTCGYAWWLRAGRGHAPVALDVVVLVGLYTSIFLTDAVEDRNTGWLRLLITFACVTCQWHTPPLAGGLAALAMGGGAVGLITMAGAAEVDSSLITGTVWAMPAAGLSRAAWVLVHRAARRADRAAAEAVRARAESQVAEAVRAEERELGNSLHDTAATTLLMVGIGQVRSDAQWLAPQASRDLDRLRSDSGRTPEHADLVELLRADLDFVQLTVEFEAPDALRLPFEVARAIADAARESLTNVRRHAGTTRAAVLLSGDARSLRLDVADQGKGFSPGTVAGTRRGLRESVRGRMSRIGGTATITSAEGAGTLVRLEWHADE</sequence>
<dbReference type="Proteomes" id="UP000295157">
    <property type="component" value="Unassembled WGS sequence"/>
</dbReference>
<keyword evidence="1" id="KW-0808">Transferase</keyword>
<keyword evidence="2" id="KW-0418">Kinase</keyword>
<evidence type="ECO:0000256" key="1">
    <source>
        <dbReference type="ARBA" id="ARBA00022679"/>
    </source>
</evidence>
<evidence type="ECO:0000256" key="5">
    <source>
        <dbReference type="SAM" id="Phobius"/>
    </source>
</evidence>
<dbReference type="RefSeq" id="WP_132334459.1">
    <property type="nucleotide sequence ID" value="NZ_SMJZ01000083.1"/>
</dbReference>
<keyword evidence="7" id="KW-1185">Reference proteome</keyword>
<gene>
    <name evidence="6" type="ORF">E1267_21910</name>
</gene>
<evidence type="ECO:0000313" key="6">
    <source>
        <dbReference type="EMBL" id="TDC04723.1"/>
    </source>
</evidence>
<dbReference type="Gene3D" id="3.30.565.10">
    <property type="entry name" value="Histidine kinase-like ATPase, C-terminal domain"/>
    <property type="match status" value="1"/>
</dbReference>
<evidence type="ECO:0000256" key="4">
    <source>
        <dbReference type="SAM" id="Coils"/>
    </source>
</evidence>
<feature type="transmembrane region" description="Helical" evidence="5">
    <location>
        <begin position="73"/>
        <end position="93"/>
    </location>
</feature>
<proteinExistence type="predicted"/>
<keyword evidence="5" id="KW-0812">Transmembrane</keyword>
<dbReference type="InterPro" id="IPR036890">
    <property type="entry name" value="HATPase_C_sf"/>
</dbReference>
<dbReference type="PANTHER" id="PTHR24421:SF61">
    <property type="entry name" value="OXYGEN SENSOR HISTIDINE KINASE NREB"/>
    <property type="match status" value="1"/>
</dbReference>
<feature type="transmembrane region" description="Helical" evidence="5">
    <location>
        <begin position="44"/>
        <end position="64"/>
    </location>
</feature>
<name>A0A4R4NBB2_9ACTN</name>
<keyword evidence="5" id="KW-0472">Membrane</keyword>
<dbReference type="CDD" id="cd16917">
    <property type="entry name" value="HATPase_UhpB-NarQ-NarX-like"/>
    <property type="match status" value="1"/>
</dbReference>
<accession>A0A4R4NBB2</accession>
<evidence type="ECO:0000313" key="7">
    <source>
        <dbReference type="Proteomes" id="UP000295157"/>
    </source>
</evidence>
<dbReference type="AlphaFoldDB" id="A0A4R4NBB2"/>
<reference evidence="6 7" key="1">
    <citation type="submission" date="2019-02" db="EMBL/GenBank/DDBJ databases">
        <title>Draft genome sequences of novel Actinobacteria.</title>
        <authorList>
            <person name="Sahin N."/>
            <person name="Ay H."/>
            <person name="Saygin H."/>
        </authorList>
    </citation>
    <scope>NUCLEOTIDE SEQUENCE [LARGE SCALE GENOMIC DNA]</scope>
    <source>
        <strain evidence="6 7">KC201</strain>
    </source>
</reference>
<feature type="coiled-coil region" evidence="4">
    <location>
        <begin position="169"/>
        <end position="201"/>
    </location>
</feature>
<evidence type="ECO:0000256" key="2">
    <source>
        <dbReference type="ARBA" id="ARBA00022777"/>
    </source>
</evidence>
<dbReference type="EMBL" id="SMJZ01000083">
    <property type="protein sequence ID" value="TDC04723.1"/>
    <property type="molecule type" value="Genomic_DNA"/>
</dbReference>
<keyword evidence="4" id="KW-0175">Coiled coil</keyword>
<evidence type="ECO:0000256" key="3">
    <source>
        <dbReference type="ARBA" id="ARBA00023012"/>
    </source>
</evidence>
<evidence type="ECO:0008006" key="8">
    <source>
        <dbReference type="Google" id="ProtNLM"/>
    </source>
</evidence>